<dbReference type="PANTHER" id="PTHR43133:SF8">
    <property type="entry name" value="RNA POLYMERASE SIGMA FACTOR HI_1459-RELATED"/>
    <property type="match status" value="1"/>
</dbReference>
<dbReference type="RefSeq" id="WP_154431537.1">
    <property type="nucleotide sequence ID" value="NZ_JBQHQP010000012.1"/>
</dbReference>
<dbReference type="InterPro" id="IPR013325">
    <property type="entry name" value="RNA_pol_sigma_r2"/>
</dbReference>
<dbReference type="EMBL" id="VUMS01000005">
    <property type="protein sequence ID" value="MST65804.1"/>
    <property type="molecule type" value="Genomic_DNA"/>
</dbReference>
<keyword evidence="2" id="KW-0805">Transcription regulation</keyword>
<name>A0A7X2P1J8_9FIRM</name>
<keyword evidence="4" id="KW-0238">DNA-binding</keyword>
<evidence type="ECO:0000313" key="9">
    <source>
        <dbReference type="Proteomes" id="UP000440513"/>
    </source>
</evidence>
<organism evidence="8 9">
    <name type="scientific">Oliverpabstia intestinalis</name>
    <dbReference type="NCBI Taxonomy" id="2606633"/>
    <lineage>
        <taxon>Bacteria</taxon>
        <taxon>Bacillati</taxon>
        <taxon>Bacillota</taxon>
        <taxon>Clostridia</taxon>
        <taxon>Lachnospirales</taxon>
        <taxon>Lachnospiraceae</taxon>
        <taxon>Oliverpabstia</taxon>
    </lineage>
</organism>
<dbReference type="Proteomes" id="UP000440513">
    <property type="component" value="Unassembled WGS sequence"/>
</dbReference>
<dbReference type="InterPro" id="IPR013324">
    <property type="entry name" value="RNA_pol_sigma_r3/r4-like"/>
</dbReference>
<dbReference type="PANTHER" id="PTHR43133">
    <property type="entry name" value="RNA POLYMERASE ECF-TYPE SIGMA FACTO"/>
    <property type="match status" value="1"/>
</dbReference>
<evidence type="ECO:0000259" key="7">
    <source>
        <dbReference type="Pfam" id="PF08281"/>
    </source>
</evidence>
<evidence type="ECO:0000256" key="2">
    <source>
        <dbReference type="ARBA" id="ARBA00023015"/>
    </source>
</evidence>
<evidence type="ECO:0000256" key="1">
    <source>
        <dbReference type="ARBA" id="ARBA00010641"/>
    </source>
</evidence>
<dbReference type="AlphaFoldDB" id="A0A7X2P1J8"/>
<dbReference type="Gene3D" id="1.10.10.10">
    <property type="entry name" value="Winged helix-like DNA-binding domain superfamily/Winged helix DNA-binding domain"/>
    <property type="match status" value="1"/>
</dbReference>
<dbReference type="SUPFAM" id="SSF88659">
    <property type="entry name" value="Sigma3 and sigma4 domains of RNA polymerase sigma factors"/>
    <property type="match status" value="1"/>
</dbReference>
<accession>A0A7X2P1J8</accession>
<dbReference type="GO" id="GO:0016987">
    <property type="term" value="F:sigma factor activity"/>
    <property type="evidence" value="ECO:0007669"/>
    <property type="project" value="UniProtKB-KW"/>
</dbReference>
<proteinExistence type="inferred from homology"/>
<dbReference type="Gene3D" id="1.10.1740.10">
    <property type="match status" value="1"/>
</dbReference>
<evidence type="ECO:0000313" key="8">
    <source>
        <dbReference type="EMBL" id="MST65804.1"/>
    </source>
</evidence>
<evidence type="ECO:0000259" key="6">
    <source>
        <dbReference type="Pfam" id="PF04542"/>
    </source>
</evidence>
<gene>
    <name evidence="8" type="ORF">FYJ57_03435</name>
</gene>
<dbReference type="Pfam" id="PF08281">
    <property type="entry name" value="Sigma70_r4_2"/>
    <property type="match status" value="1"/>
</dbReference>
<dbReference type="InterPro" id="IPR007627">
    <property type="entry name" value="RNA_pol_sigma70_r2"/>
</dbReference>
<dbReference type="InterPro" id="IPR036388">
    <property type="entry name" value="WH-like_DNA-bd_sf"/>
</dbReference>
<keyword evidence="9" id="KW-1185">Reference proteome</keyword>
<dbReference type="NCBIfam" id="TIGR02937">
    <property type="entry name" value="sigma70-ECF"/>
    <property type="match status" value="1"/>
</dbReference>
<evidence type="ECO:0000256" key="3">
    <source>
        <dbReference type="ARBA" id="ARBA00023082"/>
    </source>
</evidence>
<feature type="domain" description="RNA polymerase sigma-70 region 2" evidence="6">
    <location>
        <begin position="22"/>
        <end position="88"/>
    </location>
</feature>
<feature type="domain" description="RNA polymerase sigma factor 70 region 4 type 2" evidence="7">
    <location>
        <begin position="118"/>
        <end position="170"/>
    </location>
</feature>
<keyword evidence="5" id="KW-0804">Transcription</keyword>
<reference evidence="8 9" key="1">
    <citation type="submission" date="2019-08" db="EMBL/GenBank/DDBJ databases">
        <title>In-depth cultivation of the pig gut microbiome towards novel bacterial diversity and tailored functional studies.</title>
        <authorList>
            <person name="Wylensek D."/>
            <person name="Hitch T.C.A."/>
            <person name="Clavel T."/>
        </authorList>
    </citation>
    <scope>NUCLEOTIDE SEQUENCE [LARGE SCALE GENOMIC DNA]</scope>
    <source>
        <strain evidence="8 9">BSM-380-WT-5A</strain>
    </source>
</reference>
<comment type="similarity">
    <text evidence="1">Belongs to the sigma-70 factor family. ECF subfamily.</text>
</comment>
<dbReference type="GO" id="GO:0006352">
    <property type="term" value="P:DNA-templated transcription initiation"/>
    <property type="evidence" value="ECO:0007669"/>
    <property type="project" value="InterPro"/>
</dbReference>
<dbReference type="Pfam" id="PF04542">
    <property type="entry name" value="Sigma70_r2"/>
    <property type="match status" value="1"/>
</dbReference>
<sequence>MISDEILYRRYLDGEDKAADTLVEKYGDALTLYINGYLKDIHEAEDLMIEAFSQLFAKERPIEDEGSFKAYLYKTARNLALRHKQKHRLRFLRFDELTFEPKSDTLADTELLRSERDRQLYAAMEKLKAEYREALYLVYFENMSYRDAAAVMAQTEKQISNLVYRGKQSLKTILEQEGFTYADE</sequence>
<evidence type="ECO:0000256" key="4">
    <source>
        <dbReference type="ARBA" id="ARBA00023125"/>
    </source>
</evidence>
<dbReference type="InterPro" id="IPR014284">
    <property type="entry name" value="RNA_pol_sigma-70_dom"/>
</dbReference>
<comment type="caution">
    <text evidence="8">The sequence shown here is derived from an EMBL/GenBank/DDBJ whole genome shotgun (WGS) entry which is preliminary data.</text>
</comment>
<protein>
    <submittedName>
        <fullName evidence="8">Sigma-70 family RNA polymerase sigma factor</fullName>
    </submittedName>
</protein>
<dbReference type="GO" id="GO:0003677">
    <property type="term" value="F:DNA binding"/>
    <property type="evidence" value="ECO:0007669"/>
    <property type="project" value="UniProtKB-KW"/>
</dbReference>
<dbReference type="InterPro" id="IPR039425">
    <property type="entry name" value="RNA_pol_sigma-70-like"/>
</dbReference>
<dbReference type="InterPro" id="IPR013249">
    <property type="entry name" value="RNA_pol_sigma70_r4_t2"/>
</dbReference>
<evidence type="ECO:0000256" key="5">
    <source>
        <dbReference type="ARBA" id="ARBA00023163"/>
    </source>
</evidence>
<keyword evidence="3" id="KW-0731">Sigma factor</keyword>
<dbReference type="SUPFAM" id="SSF88946">
    <property type="entry name" value="Sigma2 domain of RNA polymerase sigma factors"/>
    <property type="match status" value="1"/>
</dbReference>